<name>A0ABY3WZ89_9GAMM</name>
<proteinExistence type="predicted"/>
<dbReference type="EMBL" id="CP093379">
    <property type="protein sequence ID" value="UNM95924.1"/>
    <property type="molecule type" value="Genomic_DNA"/>
</dbReference>
<gene>
    <name evidence="1" type="ORF">MMG00_12085</name>
</gene>
<evidence type="ECO:0000313" key="1">
    <source>
        <dbReference type="EMBL" id="UNM95924.1"/>
    </source>
</evidence>
<reference evidence="1 2" key="1">
    <citation type="submission" date="2022-03" db="EMBL/GenBank/DDBJ databases">
        <title>Ignatzschineria rhizosphaerae HR5S32.</title>
        <authorList>
            <person name="Sun J.Q."/>
            <person name="Feng J.Y."/>
        </authorList>
    </citation>
    <scope>NUCLEOTIDE SEQUENCE [LARGE SCALE GENOMIC DNA]</scope>
    <source>
        <strain evidence="1 2">HR5S32</strain>
    </source>
</reference>
<evidence type="ECO:0000313" key="2">
    <source>
        <dbReference type="Proteomes" id="UP000829542"/>
    </source>
</evidence>
<sequence>MKQIFKSEHGIKALNWLHSQRINHEFNWEKPTVEDHKIWEAMRVARVLVDRNGQHCWVVNEYGPNPHGITKPAEINKMYLSSYSNNWSCEKRA</sequence>
<dbReference type="RefSeq" id="WP_242148687.1">
    <property type="nucleotide sequence ID" value="NZ_CP093379.1"/>
</dbReference>
<protein>
    <submittedName>
        <fullName evidence="1">Uncharacterized protein</fullName>
    </submittedName>
</protein>
<accession>A0ABY3WZ89</accession>
<keyword evidence="2" id="KW-1185">Reference proteome</keyword>
<organism evidence="1 2">
    <name type="scientific">Ignatzschineria rhizosphaerae</name>
    <dbReference type="NCBI Taxonomy" id="2923279"/>
    <lineage>
        <taxon>Bacteria</taxon>
        <taxon>Pseudomonadati</taxon>
        <taxon>Pseudomonadota</taxon>
        <taxon>Gammaproteobacteria</taxon>
        <taxon>Cardiobacteriales</taxon>
        <taxon>Ignatzschineriaceae</taxon>
        <taxon>Ignatzschineria</taxon>
    </lineage>
</organism>
<dbReference type="Proteomes" id="UP000829542">
    <property type="component" value="Chromosome"/>
</dbReference>